<dbReference type="Pfam" id="PF01300">
    <property type="entry name" value="Sua5_yciO_yrdC"/>
    <property type="match status" value="1"/>
</dbReference>
<dbReference type="EC" id="2.7.7.87" evidence="9"/>
<dbReference type="AlphaFoldDB" id="D0KVS9"/>
<dbReference type="InterPro" id="IPR023535">
    <property type="entry name" value="TC-AMP_synthase"/>
</dbReference>
<evidence type="ECO:0000256" key="5">
    <source>
        <dbReference type="ARBA" id="ARBA00022695"/>
    </source>
</evidence>
<evidence type="ECO:0000256" key="6">
    <source>
        <dbReference type="ARBA" id="ARBA00022741"/>
    </source>
</evidence>
<evidence type="ECO:0000256" key="3">
    <source>
        <dbReference type="ARBA" id="ARBA00022679"/>
    </source>
</evidence>
<dbReference type="GO" id="GO:0005524">
    <property type="term" value="F:ATP binding"/>
    <property type="evidence" value="ECO:0007669"/>
    <property type="project" value="UniProtKB-UniRule"/>
</dbReference>
<keyword evidence="3 9" id="KW-0808">Transferase</keyword>
<dbReference type="InterPro" id="IPR006070">
    <property type="entry name" value="Sua5-like_dom"/>
</dbReference>
<name>D0KVS9_HALNC</name>
<evidence type="ECO:0000256" key="1">
    <source>
        <dbReference type="ARBA" id="ARBA00004496"/>
    </source>
</evidence>
<keyword evidence="6 9" id="KW-0547">Nucleotide-binding</keyword>
<keyword evidence="7 9" id="KW-0067">ATP-binding</keyword>
<dbReference type="HOGENOM" id="CLU_031397_6_0_6"/>
<dbReference type="STRING" id="555778.Hneap_2091"/>
<dbReference type="GO" id="GO:0003725">
    <property type="term" value="F:double-stranded RNA binding"/>
    <property type="evidence" value="ECO:0007669"/>
    <property type="project" value="InterPro"/>
</dbReference>
<sequence length="185" mass="20292">MHNTPFRLRQTGQILSQGGVIAYPTEAVFGLGCDPLDAIAVERILTLKQRDWRKGLILLAANLEQLHPWISLSPEELAKISAHWPGPATWVVPASQNTPDWITGGRDEVAVRVTAHPVAAAIAQAAHTAIVSTSANPAQRPPARSVLAVRRYFDDQLDGILTGPVDTQAQPTPIRHWRTGDWLRR</sequence>
<evidence type="ECO:0000256" key="4">
    <source>
        <dbReference type="ARBA" id="ARBA00022694"/>
    </source>
</evidence>
<feature type="domain" description="YrdC-like" evidence="10">
    <location>
        <begin position="5"/>
        <end position="185"/>
    </location>
</feature>
<proteinExistence type="inferred from homology"/>
<keyword evidence="5 9" id="KW-0548">Nucleotidyltransferase</keyword>
<comment type="catalytic activity">
    <reaction evidence="8 9">
        <text>L-threonine + hydrogencarbonate + ATP = L-threonylcarbamoyladenylate + diphosphate + H2O</text>
        <dbReference type="Rhea" id="RHEA:36407"/>
        <dbReference type="ChEBI" id="CHEBI:15377"/>
        <dbReference type="ChEBI" id="CHEBI:17544"/>
        <dbReference type="ChEBI" id="CHEBI:30616"/>
        <dbReference type="ChEBI" id="CHEBI:33019"/>
        <dbReference type="ChEBI" id="CHEBI:57926"/>
        <dbReference type="ChEBI" id="CHEBI:73682"/>
        <dbReference type="EC" id="2.7.7.87"/>
    </reaction>
</comment>
<dbReference type="GO" id="GO:0006450">
    <property type="term" value="P:regulation of translational fidelity"/>
    <property type="evidence" value="ECO:0007669"/>
    <property type="project" value="TreeGrafter"/>
</dbReference>
<dbReference type="GO" id="GO:0005737">
    <property type="term" value="C:cytoplasm"/>
    <property type="evidence" value="ECO:0007669"/>
    <property type="project" value="UniProtKB-SubCell"/>
</dbReference>
<comment type="function">
    <text evidence="9">Required for the formation of a threonylcarbamoyl group on adenosine at position 37 (t(6)A37) in tRNAs that read codons beginning with adenine. Catalyzes the conversion of L-threonine, HCO(3)(-)/CO(2) and ATP to give threonylcarbamoyl-AMP (TC-AMP) as the acyladenylate intermediate, with the release of diphosphate.</text>
</comment>
<dbReference type="OrthoDB" id="9814580at2"/>
<dbReference type="eggNOG" id="COG0009">
    <property type="taxonomic scope" value="Bacteria"/>
</dbReference>
<accession>D0KVS9</accession>
<dbReference type="InterPro" id="IPR050156">
    <property type="entry name" value="TC-AMP_synthase_SUA5"/>
</dbReference>
<evidence type="ECO:0000313" key="12">
    <source>
        <dbReference type="Proteomes" id="UP000009102"/>
    </source>
</evidence>
<dbReference type="PANTHER" id="PTHR17490:SF18">
    <property type="entry name" value="THREONYLCARBAMOYL-AMP SYNTHASE"/>
    <property type="match status" value="1"/>
</dbReference>
<dbReference type="PANTHER" id="PTHR17490">
    <property type="entry name" value="SUA5"/>
    <property type="match status" value="1"/>
</dbReference>
<gene>
    <name evidence="9" type="primary">tsaC</name>
    <name evidence="11" type="ordered locus">Hneap_2091</name>
</gene>
<evidence type="ECO:0000313" key="11">
    <source>
        <dbReference type="EMBL" id="ACX96909.1"/>
    </source>
</evidence>
<dbReference type="GO" id="GO:0061710">
    <property type="term" value="F:L-threonylcarbamoyladenylate synthase"/>
    <property type="evidence" value="ECO:0007669"/>
    <property type="project" value="UniProtKB-EC"/>
</dbReference>
<protein>
    <recommendedName>
        <fullName evidence="9">Threonylcarbamoyl-AMP synthase</fullName>
        <shortName evidence="9">TC-AMP synthase</shortName>
        <ecNumber evidence="9">2.7.7.87</ecNumber>
    </recommendedName>
    <alternativeName>
        <fullName evidence="9">L-threonylcarbamoyladenylate synthase</fullName>
    </alternativeName>
    <alternativeName>
        <fullName evidence="9">t(6)A37 threonylcarbamoyladenosine biosynthesis protein TsaC</fullName>
    </alternativeName>
    <alternativeName>
        <fullName evidence="9">tRNA threonylcarbamoyladenosine biosynthesis protein TsaC</fullName>
    </alternativeName>
</protein>
<comment type="similarity">
    <text evidence="9">Belongs to the SUA5 family. TsaC subfamily.</text>
</comment>
<evidence type="ECO:0000256" key="2">
    <source>
        <dbReference type="ARBA" id="ARBA00022490"/>
    </source>
</evidence>
<dbReference type="SUPFAM" id="SSF55821">
    <property type="entry name" value="YrdC/RibB"/>
    <property type="match status" value="1"/>
</dbReference>
<dbReference type="RefSeq" id="WP_012824941.1">
    <property type="nucleotide sequence ID" value="NC_013422.1"/>
</dbReference>
<evidence type="ECO:0000256" key="7">
    <source>
        <dbReference type="ARBA" id="ARBA00022840"/>
    </source>
</evidence>
<dbReference type="InterPro" id="IPR017945">
    <property type="entry name" value="DHBP_synth_RibB-like_a/b_dom"/>
</dbReference>
<organism evidence="11 12">
    <name type="scientific">Halothiobacillus neapolitanus (strain ATCC 23641 / DSM 15147 / CIP 104769 / NCIMB 8539 / c2)</name>
    <name type="common">Thiobacillus neapolitanus</name>
    <dbReference type="NCBI Taxonomy" id="555778"/>
    <lineage>
        <taxon>Bacteria</taxon>
        <taxon>Pseudomonadati</taxon>
        <taxon>Pseudomonadota</taxon>
        <taxon>Gammaproteobacteria</taxon>
        <taxon>Chromatiales</taxon>
        <taxon>Halothiobacillaceae</taxon>
        <taxon>Halothiobacillus</taxon>
    </lineage>
</organism>
<dbReference type="PROSITE" id="PS51163">
    <property type="entry name" value="YRDC"/>
    <property type="match status" value="1"/>
</dbReference>
<evidence type="ECO:0000259" key="10">
    <source>
        <dbReference type="PROSITE" id="PS51163"/>
    </source>
</evidence>
<dbReference type="Gene3D" id="3.90.870.10">
    <property type="entry name" value="DHBP synthase"/>
    <property type="match status" value="1"/>
</dbReference>
<keyword evidence="4 9" id="KW-0819">tRNA processing</keyword>
<dbReference type="EMBL" id="CP001801">
    <property type="protein sequence ID" value="ACX96909.1"/>
    <property type="molecule type" value="Genomic_DNA"/>
</dbReference>
<reference evidence="11 12" key="1">
    <citation type="submission" date="2009-10" db="EMBL/GenBank/DDBJ databases">
        <title>Complete sequence of Halothiobacillus neapolitanus c2.</title>
        <authorList>
            <consortium name="US DOE Joint Genome Institute"/>
            <person name="Lucas S."/>
            <person name="Copeland A."/>
            <person name="Lapidus A."/>
            <person name="Glavina del Rio T."/>
            <person name="Tice H."/>
            <person name="Bruce D."/>
            <person name="Goodwin L."/>
            <person name="Pitluck S."/>
            <person name="Davenport K."/>
            <person name="Brettin T."/>
            <person name="Detter J.C."/>
            <person name="Han C."/>
            <person name="Tapia R."/>
            <person name="Larimer F."/>
            <person name="Land M."/>
            <person name="Hauser L."/>
            <person name="Kyrpides N."/>
            <person name="Mikhailova N."/>
            <person name="Kerfeld C."/>
            <person name="Cannon G."/>
            <person name="Heinhort S."/>
        </authorList>
    </citation>
    <scope>NUCLEOTIDE SEQUENCE [LARGE SCALE GENOMIC DNA]</scope>
    <source>
        <strain evidence="12">ATCC 23641 / c2</strain>
    </source>
</reference>
<evidence type="ECO:0000256" key="9">
    <source>
        <dbReference type="HAMAP-Rule" id="MF_01852"/>
    </source>
</evidence>
<dbReference type="GO" id="GO:0002949">
    <property type="term" value="P:tRNA threonylcarbamoyladenosine modification"/>
    <property type="evidence" value="ECO:0007669"/>
    <property type="project" value="UniProtKB-UniRule"/>
</dbReference>
<keyword evidence="2 9" id="KW-0963">Cytoplasm</keyword>
<evidence type="ECO:0000256" key="8">
    <source>
        <dbReference type="ARBA" id="ARBA00048366"/>
    </source>
</evidence>
<dbReference type="Proteomes" id="UP000009102">
    <property type="component" value="Chromosome"/>
</dbReference>
<dbReference type="KEGG" id="hna:Hneap_2091"/>
<dbReference type="GO" id="GO:0000049">
    <property type="term" value="F:tRNA binding"/>
    <property type="evidence" value="ECO:0007669"/>
    <property type="project" value="TreeGrafter"/>
</dbReference>
<keyword evidence="12" id="KW-1185">Reference proteome</keyword>
<comment type="subcellular location">
    <subcellularLocation>
        <location evidence="1 9">Cytoplasm</location>
    </subcellularLocation>
</comment>
<dbReference type="HAMAP" id="MF_01852">
    <property type="entry name" value="TsaC"/>
    <property type="match status" value="1"/>
</dbReference>